<sequence>MPERRRLPVRPPRSPELTRTRRSSLTPSSSVSNAGEPVLNYALSTTNRSGSGFTAAGRAGQRVSLPFTLFEFGFPVKPSSSRLTESSQFTDDGGSSFMATEAGAILRANDTLYMKFFRNFMFRSSRLSGSSMLVLGCGSSKTMIPAFRRGLSSLVLVDTSEAALARMYDNLWEAGVITSTPVEFVCMDAWEYLMSLEEERFDIVVATKCLGLIFAQDPDNRDAYRLLDALEDVVNPDGSVYIDQHSAFAGHRHGQRISDVVPKQHYDLATIGGRYKDDVCYTVDVQHPSFYRVGHLSSAGAQTGYQVWNMVNFRRASPPPPPPVITGAKAGVTVPREFATPAMLPFDHTADKMIPVNAKGVKRVPTPGDIRGHNASDLLVKYDRTPGVLIVEDSTAVFVSPLYRFQRQLPVKVSVPIVTVAELVSTSPSTSVIIVVGLISVGDTFLDPLSHEALLGQANLLEKLAPSGIIPTLNMHARLMVGNEVQLPLRRGGVMKLPVDGVQIQSSQRAGVFIKPVELNTVDALPSEIVNLLAAGNEALGGTATFRVDHTGERPGTVCEYYRVEGTDLWRCGKLRPDKQASDKPGSVAHTVLCSYRVESVLGGKNSRELFRALAR</sequence>
<feature type="region of interest" description="Disordered" evidence="1">
    <location>
        <begin position="1"/>
        <end position="33"/>
    </location>
</feature>
<feature type="domain" description="Methyltransferase type 11" evidence="2">
    <location>
        <begin position="134"/>
        <end position="242"/>
    </location>
</feature>
<dbReference type="InterPro" id="IPR029063">
    <property type="entry name" value="SAM-dependent_MTases_sf"/>
</dbReference>
<evidence type="ECO:0000259" key="2">
    <source>
        <dbReference type="Pfam" id="PF08241"/>
    </source>
</evidence>
<name>A0AB74UMB1_9VIRU</name>
<dbReference type="Pfam" id="PF08241">
    <property type="entry name" value="Methyltransf_11"/>
    <property type="match status" value="1"/>
</dbReference>
<accession>A0AB74UMB1</accession>
<dbReference type="Gene3D" id="3.40.50.150">
    <property type="entry name" value="Vaccinia Virus protein VP39"/>
    <property type="match status" value="1"/>
</dbReference>
<dbReference type="CDD" id="cd02440">
    <property type="entry name" value="AdoMet_MTases"/>
    <property type="match status" value="1"/>
</dbReference>
<proteinExistence type="predicted"/>
<dbReference type="SUPFAM" id="SSF53335">
    <property type="entry name" value="S-adenosyl-L-methionine-dependent methyltransferases"/>
    <property type="match status" value="1"/>
</dbReference>
<dbReference type="GO" id="GO:0008757">
    <property type="term" value="F:S-adenosylmethionine-dependent methyltransferase activity"/>
    <property type="evidence" value="ECO:0007669"/>
    <property type="project" value="InterPro"/>
</dbReference>
<organism evidence="3">
    <name type="scientific">Phyllosticta capitalensis polymycovirus 2</name>
    <dbReference type="NCBI Taxonomy" id="3367396"/>
    <lineage>
        <taxon>Viruses</taxon>
        <taxon>Riboviria</taxon>
        <taxon>Riboviria incertae sedis</taxon>
        <taxon>Polymycoviridae</taxon>
        <taxon>Polymycovirus</taxon>
    </lineage>
</organism>
<evidence type="ECO:0000313" key="3">
    <source>
        <dbReference type="EMBL" id="XHV10073.1"/>
    </source>
</evidence>
<dbReference type="InterPro" id="IPR013216">
    <property type="entry name" value="Methyltransf_11"/>
</dbReference>
<keyword evidence="3" id="KW-0808">Transferase</keyword>
<reference evidence="3" key="1">
    <citation type="submission" date="2024-02" db="EMBL/GenBank/DDBJ databases">
        <title>Novel Polymycoviruses Are Encapsidated in Filamentous Virions.</title>
        <authorList>
            <person name="Han Z."/>
            <person name="Jiang J."/>
            <person name="Xu W."/>
        </authorList>
    </citation>
    <scope>NUCLEOTIDE SEQUENCE</scope>
    <source>
        <strain evidence="3">PhcPmV2-dsRNA3</strain>
    </source>
</reference>
<evidence type="ECO:0000256" key="1">
    <source>
        <dbReference type="SAM" id="MobiDB-lite"/>
    </source>
</evidence>
<protein>
    <submittedName>
        <fullName evidence="3">Mythl transferase</fullName>
    </submittedName>
</protein>
<dbReference type="EMBL" id="PP359418">
    <property type="protein sequence ID" value="XHV10073.1"/>
    <property type="molecule type" value="Genomic_RNA"/>
</dbReference>